<gene>
    <name evidence="2" type="ORF">NSCI0253_LOCUS42655</name>
</gene>
<organism evidence="2">
    <name type="scientific">Noctiluca scintillans</name>
    <name type="common">Sea sparkle</name>
    <name type="synonym">Red tide dinoflagellate</name>
    <dbReference type="NCBI Taxonomy" id="2966"/>
    <lineage>
        <taxon>Eukaryota</taxon>
        <taxon>Sar</taxon>
        <taxon>Alveolata</taxon>
        <taxon>Dinophyceae</taxon>
        <taxon>Noctilucales</taxon>
        <taxon>Noctilucaceae</taxon>
        <taxon>Noctiluca</taxon>
    </lineage>
</organism>
<dbReference type="AlphaFoldDB" id="A0A7S1AY85"/>
<proteinExistence type="predicted"/>
<keyword evidence="1" id="KW-0812">Transmembrane</keyword>
<reference evidence="2" key="1">
    <citation type="submission" date="2021-01" db="EMBL/GenBank/DDBJ databases">
        <authorList>
            <person name="Corre E."/>
            <person name="Pelletier E."/>
            <person name="Niang G."/>
            <person name="Scheremetjew M."/>
            <person name="Finn R."/>
            <person name="Kale V."/>
            <person name="Holt S."/>
            <person name="Cochrane G."/>
            <person name="Meng A."/>
            <person name="Brown T."/>
            <person name="Cohen L."/>
        </authorList>
    </citation>
    <scope>NUCLEOTIDE SEQUENCE</scope>
</reference>
<evidence type="ECO:0008006" key="3">
    <source>
        <dbReference type="Google" id="ProtNLM"/>
    </source>
</evidence>
<keyword evidence="1" id="KW-0472">Membrane</keyword>
<sequence length="322" mass="36308">MTLVEVSEASIPKWRSCFPVSFLRLVLVVCVAFVAVVCLDQWQRRHFGGISLHGLSGVTVAHVGGSNGPSRAEIRSRQILNYQGGQALIVNIHVTHCAGTSFCGYMKAAGPVSPHSCMVSAAYLWNRNNTAREAALLRTRFHMIAWEFGRAKRSPLVDVDFETPGVVSIYVTRDPMDRALAGDADVARRYGPEKLRSPELWKQFAESEHTNNFALNRILRTTRESHLCAEGEATPAECVEKAKALLNRFTFVLDQACFTQSLWVLSKELGLPPPKLRPAKIHISARERINNTELYNFITRRMRRDIELYQWSKEISLVHCEQ</sequence>
<evidence type="ECO:0000256" key="1">
    <source>
        <dbReference type="SAM" id="Phobius"/>
    </source>
</evidence>
<name>A0A7S1AY85_NOCSC</name>
<accession>A0A7S1AY85</accession>
<evidence type="ECO:0000313" key="2">
    <source>
        <dbReference type="EMBL" id="CAD8868299.1"/>
    </source>
</evidence>
<feature type="transmembrane region" description="Helical" evidence="1">
    <location>
        <begin position="20"/>
        <end position="39"/>
    </location>
</feature>
<dbReference type="Gene3D" id="3.40.50.300">
    <property type="entry name" value="P-loop containing nucleotide triphosphate hydrolases"/>
    <property type="match status" value="1"/>
</dbReference>
<keyword evidence="1" id="KW-1133">Transmembrane helix</keyword>
<dbReference type="InterPro" id="IPR027417">
    <property type="entry name" value="P-loop_NTPase"/>
</dbReference>
<protein>
    <recommendedName>
        <fullName evidence="3">Sulfotransferase domain-containing protein</fullName>
    </recommendedName>
</protein>
<dbReference type="EMBL" id="HBFQ01060259">
    <property type="protein sequence ID" value="CAD8868299.1"/>
    <property type="molecule type" value="Transcribed_RNA"/>
</dbReference>